<dbReference type="AlphaFoldDB" id="A0AAN4Z7K3"/>
<dbReference type="PANTHER" id="PTHR22920:SF7">
    <property type="entry name" value="MSP DOMAIN-CONTAINING PROTEIN-RELATED"/>
    <property type="match status" value="1"/>
</dbReference>
<evidence type="ECO:0000256" key="3">
    <source>
        <dbReference type="ARBA" id="ARBA00023212"/>
    </source>
</evidence>
<dbReference type="Pfam" id="PF00635">
    <property type="entry name" value="Motile_Sperm"/>
    <property type="match status" value="1"/>
</dbReference>
<feature type="transmembrane region" description="Helical" evidence="9">
    <location>
        <begin position="44"/>
        <end position="63"/>
    </location>
</feature>
<keyword evidence="9" id="KW-0472">Membrane</keyword>
<dbReference type="Gene3D" id="2.60.40.10">
    <property type="entry name" value="Immunoglobulins"/>
    <property type="match status" value="1"/>
</dbReference>
<dbReference type="InterPro" id="IPR013783">
    <property type="entry name" value="Ig-like_fold"/>
</dbReference>
<reference evidence="12" key="1">
    <citation type="submission" date="2022-10" db="EMBL/GenBank/DDBJ databases">
        <title>Genome assembly of Pristionchus species.</title>
        <authorList>
            <person name="Yoshida K."/>
            <person name="Sommer R.J."/>
        </authorList>
    </citation>
    <scope>NUCLEOTIDE SEQUENCE [LARGE SCALE GENOMIC DNA]</scope>
    <source>
        <strain evidence="12">RS5460</strain>
    </source>
</reference>
<proteinExistence type="predicted"/>
<feature type="domain" description="MSP" evidence="10">
    <location>
        <begin position="304"/>
        <end position="420"/>
    </location>
</feature>
<sequence length="429" mass="47056">ALRAGRPKMTTVRQRGTTLSTTDFAALSWVGTCIYLYNGQHAQLACHLASVVPPAFFSYLLIIDKKTTHEGMRSLLFFWFLQGMLLCLDTMMGDVKGFYFGKFLVLSGMFWKAVKDNNYGYGKGDKTITLLSCGVNSASTDAPVVSEQRTETFDNDWPTESTQGARSLHARSGRVLSEASTLVEEVSARGVSTMTVNAASAALPTVHAATDRDFDAMSTYTCSSFHPSLAPPPALLLHTPLAALAPHYSPPLSIGRALIDKHPLPGLDLRDMSPRFPYGKLNDDYSLGDAPVSETQSVMAGHGDLHTDPTGFIVIPSLRDKVHLKVHNTTDQAAMFGLKCNAMERIKATPTAGVIPAGESISIRLCLNDNVNWPSLMGERWDKLAIDYHLCDATVTQFDKFTFFAERNAKYRVKFNVIYRTDAGPVHGY</sequence>
<dbReference type="SUPFAM" id="SSF49354">
    <property type="entry name" value="PapD-like"/>
    <property type="match status" value="1"/>
</dbReference>
<dbReference type="EMBL" id="BTRK01000001">
    <property type="protein sequence ID" value="GMR33448.1"/>
    <property type="molecule type" value="Genomic_DNA"/>
</dbReference>
<evidence type="ECO:0000256" key="9">
    <source>
        <dbReference type="SAM" id="Phobius"/>
    </source>
</evidence>
<keyword evidence="2" id="KW-0963">Cytoplasm</keyword>
<comment type="subcellular location">
    <subcellularLocation>
        <location evidence="6">Cell projection</location>
        <location evidence="6">Pseudopodium</location>
    </subcellularLocation>
    <subcellularLocation>
        <location evidence="1">Cytoplasm</location>
        <location evidence="1">Cytoskeleton</location>
    </subcellularLocation>
</comment>
<evidence type="ECO:0000256" key="8">
    <source>
        <dbReference type="SAM" id="MobiDB-lite"/>
    </source>
</evidence>
<evidence type="ECO:0000256" key="1">
    <source>
        <dbReference type="ARBA" id="ARBA00004245"/>
    </source>
</evidence>
<accession>A0AAN4Z7K3</accession>
<evidence type="ECO:0000313" key="11">
    <source>
        <dbReference type="EMBL" id="GMR33448.1"/>
    </source>
</evidence>
<evidence type="ECO:0000259" key="10">
    <source>
        <dbReference type="PROSITE" id="PS50202"/>
    </source>
</evidence>
<name>A0AAN4Z7K3_9BILA</name>
<dbReference type="Proteomes" id="UP001328107">
    <property type="component" value="Unassembled WGS sequence"/>
</dbReference>
<keyword evidence="9" id="KW-0812">Transmembrane</keyword>
<evidence type="ECO:0000256" key="4">
    <source>
        <dbReference type="ARBA" id="ARBA00023273"/>
    </source>
</evidence>
<evidence type="ECO:0000256" key="2">
    <source>
        <dbReference type="ARBA" id="ARBA00022490"/>
    </source>
</evidence>
<dbReference type="PROSITE" id="PS50202">
    <property type="entry name" value="MSP"/>
    <property type="match status" value="1"/>
</dbReference>
<evidence type="ECO:0000256" key="5">
    <source>
        <dbReference type="ARBA" id="ARBA00037744"/>
    </source>
</evidence>
<feature type="region of interest" description="Disordered" evidence="8">
    <location>
        <begin position="144"/>
        <end position="164"/>
    </location>
</feature>
<organism evidence="11 12">
    <name type="scientific">Pristionchus mayeri</name>
    <dbReference type="NCBI Taxonomy" id="1317129"/>
    <lineage>
        <taxon>Eukaryota</taxon>
        <taxon>Metazoa</taxon>
        <taxon>Ecdysozoa</taxon>
        <taxon>Nematoda</taxon>
        <taxon>Chromadorea</taxon>
        <taxon>Rhabditida</taxon>
        <taxon>Rhabditina</taxon>
        <taxon>Diplogasteromorpha</taxon>
        <taxon>Diplogasteroidea</taxon>
        <taxon>Neodiplogasteridae</taxon>
        <taxon>Pristionchus</taxon>
    </lineage>
</organism>
<dbReference type="InterPro" id="IPR008962">
    <property type="entry name" value="PapD-like_sf"/>
</dbReference>
<protein>
    <recommendedName>
        <fullName evidence="7">Major sperm protein</fullName>
    </recommendedName>
</protein>
<dbReference type="InterPro" id="IPR051155">
    <property type="entry name" value="Nematode_MSP"/>
</dbReference>
<dbReference type="GO" id="GO:0005856">
    <property type="term" value="C:cytoskeleton"/>
    <property type="evidence" value="ECO:0007669"/>
    <property type="project" value="UniProtKB-SubCell"/>
</dbReference>
<dbReference type="PANTHER" id="PTHR22920">
    <property type="entry name" value="MAJOR SPERM PROTEIN"/>
    <property type="match status" value="1"/>
</dbReference>
<feature type="non-terminal residue" evidence="11">
    <location>
        <position position="1"/>
    </location>
</feature>
<feature type="transmembrane region" description="Helical" evidence="9">
    <location>
        <begin position="75"/>
        <end position="92"/>
    </location>
</feature>
<evidence type="ECO:0000256" key="7">
    <source>
        <dbReference type="RuleBase" id="RU003425"/>
    </source>
</evidence>
<keyword evidence="9" id="KW-1133">Transmembrane helix</keyword>
<gene>
    <name evidence="11" type="ORF">PMAYCL1PPCAC_03643</name>
</gene>
<keyword evidence="4" id="KW-0966">Cell projection</keyword>
<dbReference type="GO" id="GO:0031143">
    <property type="term" value="C:pseudopodium"/>
    <property type="evidence" value="ECO:0007669"/>
    <property type="project" value="UniProtKB-SubCell"/>
</dbReference>
<keyword evidence="12" id="KW-1185">Reference proteome</keyword>
<evidence type="ECO:0000256" key="6">
    <source>
        <dbReference type="ARBA" id="ARBA00037818"/>
    </source>
</evidence>
<evidence type="ECO:0000313" key="12">
    <source>
        <dbReference type="Proteomes" id="UP001328107"/>
    </source>
</evidence>
<comment type="caution">
    <text evidence="11">The sequence shown here is derived from an EMBL/GenBank/DDBJ whole genome shotgun (WGS) entry which is preliminary data.</text>
</comment>
<comment type="function">
    <text evidence="5 7">Central component in molecular interactions underlying sperm crawling. Forms an extensive filament system that extends from sperm villipoda, along the leading edge of the pseudopod.</text>
</comment>
<dbReference type="InterPro" id="IPR000535">
    <property type="entry name" value="MSP_dom"/>
</dbReference>
<keyword evidence="3 7" id="KW-0206">Cytoskeleton</keyword>